<dbReference type="RefSeq" id="WP_013114775.1">
    <property type="nucleotide sequence ID" value="NC_014150.1"/>
</dbReference>
<protein>
    <submittedName>
        <fullName evidence="1">Uncharacterized protein</fullName>
    </submittedName>
</protein>
<reference evidence="1 2" key="1">
    <citation type="journal article" date="2010" name="Stand. Genomic Sci.">
        <title>Complete genome sequence of Brachyspira murdochii type strain (56-150).</title>
        <authorList>
            <person name="Pati A."/>
            <person name="Sikorski J."/>
            <person name="Gronow S."/>
            <person name="Munk C."/>
            <person name="Lapidus A."/>
            <person name="Copeland A."/>
            <person name="Glavina Del Tio T."/>
            <person name="Nolan M."/>
            <person name="Lucas S."/>
            <person name="Chen F."/>
            <person name="Tice H."/>
            <person name="Cheng J.F."/>
            <person name="Han C."/>
            <person name="Detter J.C."/>
            <person name="Bruce D."/>
            <person name="Tapia R."/>
            <person name="Goodwin L."/>
            <person name="Pitluck S."/>
            <person name="Liolios K."/>
            <person name="Ivanova N."/>
            <person name="Mavromatis K."/>
            <person name="Mikhailova N."/>
            <person name="Chen A."/>
            <person name="Palaniappan K."/>
            <person name="Land M."/>
            <person name="Hauser L."/>
            <person name="Chang Y.J."/>
            <person name="Jeffries C.D."/>
            <person name="Spring S."/>
            <person name="Rohde M."/>
            <person name="Goker M."/>
            <person name="Bristow J."/>
            <person name="Eisen J.A."/>
            <person name="Markowitz V."/>
            <person name="Hugenholtz P."/>
            <person name="Kyrpides N.C."/>
            <person name="Klenk H.P."/>
        </authorList>
    </citation>
    <scope>NUCLEOTIDE SEQUENCE [LARGE SCALE GENOMIC DNA]</scope>
    <source>
        <strain evidence="2">ATCC 51284 / DSM 12563 / 56-150</strain>
    </source>
</reference>
<dbReference type="KEGG" id="brm:Bmur_2365"/>
<dbReference type="OrthoDB" id="305750at2"/>
<dbReference type="AlphaFoldDB" id="D5U5G0"/>
<name>D5U5G0_BRAM5</name>
<sequence length="369" mass="44499">MLLYQEMFNDCLKEYYNVFEELLNCLENNDKEQFEINIAPFVYKEDNEEEYTKDKNYIERLKLVLSMLYHKNINDLMNKKSFEDLLVFLFEEEIKDRQSNSYQGIGTSLEIISFLFVKLYNGDINKLLSKYKYLFDKAKNANFDCNCGYGIDYYNDYNYYNERLDELNLDSIISYTIDINELTLFSKLVCIWKSNVKEWDKNNLDKLKYYVSFIEDKESLLETNKKLFEMALQENESNWEIVSALNSYLKSLIDNNKYDYAWQLISKYMNNIKNIQDDNFYDINLGRYIIERAADIMFNIKDDETEKEIWAFISEPFTNKHSSFYIKLYEKVLLCCDIVKDEKLQNKISKEYQKELKKSKIYLNIDKQL</sequence>
<dbReference type="EMBL" id="CP001959">
    <property type="protein sequence ID" value="ADG72437.1"/>
    <property type="molecule type" value="Genomic_DNA"/>
</dbReference>
<evidence type="ECO:0000313" key="2">
    <source>
        <dbReference type="Proteomes" id="UP000001915"/>
    </source>
</evidence>
<dbReference type="STRING" id="526224.Bmur_2365"/>
<evidence type="ECO:0000313" key="1">
    <source>
        <dbReference type="EMBL" id="ADG72437.1"/>
    </source>
</evidence>
<organism evidence="1 2">
    <name type="scientific">Brachyspira murdochii (strain ATCC 51284 / DSM 12563 / 56-150)</name>
    <name type="common">Serpulina murdochii</name>
    <dbReference type="NCBI Taxonomy" id="526224"/>
    <lineage>
        <taxon>Bacteria</taxon>
        <taxon>Pseudomonadati</taxon>
        <taxon>Spirochaetota</taxon>
        <taxon>Spirochaetia</taxon>
        <taxon>Brachyspirales</taxon>
        <taxon>Brachyspiraceae</taxon>
        <taxon>Brachyspira</taxon>
    </lineage>
</organism>
<gene>
    <name evidence="1" type="ordered locus">Bmur_2365</name>
</gene>
<proteinExistence type="predicted"/>
<accession>D5U5G0</accession>
<dbReference type="Proteomes" id="UP000001915">
    <property type="component" value="Chromosome"/>
</dbReference>
<dbReference type="eggNOG" id="ENOG50337AI">
    <property type="taxonomic scope" value="Bacteria"/>
</dbReference>
<dbReference type="HOGENOM" id="CLU_770904_0_0_12"/>